<keyword evidence="1" id="KW-1133">Transmembrane helix</keyword>
<dbReference type="Proteomes" id="UP000199054">
    <property type="component" value="Unassembled WGS sequence"/>
</dbReference>
<feature type="domain" description="Tip attachment protein J" evidence="3">
    <location>
        <begin position="311"/>
        <end position="455"/>
    </location>
</feature>
<feature type="signal peptide" evidence="2">
    <location>
        <begin position="1"/>
        <end position="23"/>
    </location>
</feature>
<evidence type="ECO:0000256" key="1">
    <source>
        <dbReference type="SAM" id="Phobius"/>
    </source>
</evidence>
<reference evidence="4 5" key="1">
    <citation type="submission" date="2016-10" db="EMBL/GenBank/DDBJ databases">
        <authorList>
            <person name="de Groot N.N."/>
        </authorList>
    </citation>
    <scope>NUCLEOTIDE SEQUENCE [LARGE SCALE GENOMIC DNA]</scope>
    <source>
        <strain evidence="4 5">DSM 8512</strain>
    </source>
</reference>
<sequence>MGNCKLMITTALVGFSMAEPAEAAPVGVWVASAIGLSAGTAAFAVVAGVVTMAISVGINLIAQKLRGKPKQEAVRAELTRPTSLPAYRFVYGKTWAPGTPVGFKVVGRVLYICYLLNSRPSAGPFTVLFDKRQVEKDGNEFDFGVNGGARATNSPFSWPGGFASHATYWIGRGDQTTCPARIVSETDGYFTASDAWRGRTVLWARLEFGPDESARERWPASPPELNVDGNWSLVEDPRSGGAASFSRNQALIVLDALRNNPVRPYDDRYLRLDTFSWAADVADQTVPVKVGGTIPCYRCDGVLVFSDGAELEDQLEPLLAAGGSRLTRIGGRLGIIPATPRASVRTITDFTDGQPLDLVRWGSSDDLYTEAVARYPAPDRAYESAETPVYVVPGAQAADGGVAKRLQLDLDFVTDYRQAGRLAKIAVERSRLQRRISGELFPDCFDLVAGSVCDVDLGAPYGSWQGKYEVESIAPTAGINDDESITIRLPVTLAESSDAVFAWNPATDEQDVMPGAFDGGIGRVQPPPAIVMTTGTAAAQQSGDTVIPGVIAAWNGSTSASVTGYEYEWIEHSLLNFTLAIRPGGKLPLDAADELGVFTVPLQFVVIGAEYQIRVRSIGIYGESDWITSDPIIAAGPSSAVAVPAAITATAQSANRINITTTQASDNNARHLLIYGNDVNTSLTAELLWTVAAGASVSVTRSETGLSSATTRYYFARARDQFGNLSGFTDSASATTA</sequence>
<dbReference type="AlphaFoldDB" id="A0A1H8PG08"/>
<evidence type="ECO:0000313" key="5">
    <source>
        <dbReference type="Proteomes" id="UP000199054"/>
    </source>
</evidence>
<protein>
    <submittedName>
        <fullName evidence="4">Putative phage tail protein</fullName>
    </submittedName>
</protein>
<feature type="transmembrane region" description="Helical" evidence="1">
    <location>
        <begin position="33"/>
        <end position="62"/>
    </location>
</feature>
<organism evidence="4 5">
    <name type="scientific">Paracoccus alcaliphilus</name>
    <dbReference type="NCBI Taxonomy" id="34002"/>
    <lineage>
        <taxon>Bacteria</taxon>
        <taxon>Pseudomonadati</taxon>
        <taxon>Pseudomonadota</taxon>
        <taxon>Alphaproteobacteria</taxon>
        <taxon>Rhodobacterales</taxon>
        <taxon>Paracoccaceae</taxon>
        <taxon>Paracoccus</taxon>
    </lineage>
</organism>
<keyword evidence="1" id="KW-0812">Transmembrane</keyword>
<keyword evidence="2" id="KW-0732">Signal</keyword>
<feature type="chain" id="PRO_5011599747" evidence="2">
    <location>
        <begin position="24"/>
        <end position="737"/>
    </location>
</feature>
<dbReference type="STRING" id="34002.SAMN04489859_10941"/>
<dbReference type="EMBL" id="FODE01000094">
    <property type="protein sequence ID" value="SEO40731.1"/>
    <property type="molecule type" value="Genomic_DNA"/>
</dbReference>
<dbReference type="InterPro" id="IPR032876">
    <property type="entry name" value="J_dom"/>
</dbReference>
<keyword evidence="5" id="KW-1185">Reference proteome</keyword>
<dbReference type="RefSeq" id="WP_211657464.1">
    <property type="nucleotide sequence ID" value="NZ_FODE01000094.1"/>
</dbReference>
<proteinExistence type="predicted"/>
<accession>A0A1H8PG08</accession>
<dbReference type="Pfam" id="PF13550">
    <property type="entry name" value="Phage-tail_3"/>
    <property type="match status" value="1"/>
</dbReference>
<evidence type="ECO:0000256" key="2">
    <source>
        <dbReference type="SAM" id="SignalP"/>
    </source>
</evidence>
<keyword evidence="1" id="KW-0472">Membrane</keyword>
<evidence type="ECO:0000313" key="4">
    <source>
        <dbReference type="EMBL" id="SEO40731.1"/>
    </source>
</evidence>
<evidence type="ECO:0000259" key="3">
    <source>
        <dbReference type="Pfam" id="PF13550"/>
    </source>
</evidence>
<name>A0A1H8PG08_9RHOB</name>
<gene>
    <name evidence="4" type="ORF">SAMN04489859_10941</name>
</gene>